<evidence type="ECO:0000256" key="2">
    <source>
        <dbReference type="ARBA" id="ARBA00022729"/>
    </source>
</evidence>
<evidence type="ECO:0000256" key="3">
    <source>
        <dbReference type="ARBA" id="ARBA00022737"/>
    </source>
</evidence>
<keyword evidence="3" id="KW-0677">Repeat</keyword>
<dbReference type="GeneID" id="106163924"/>
<evidence type="ECO:0000313" key="6">
    <source>
        <dbReference type="RefSeq" id="XP_023930300.1"/>
    </source>
</evidence>
<keyword evidence="2" id="KW-0732">Signal</keyword>
<dbReference type="InterPro" id="IPR001611">
    <property type="entry name" value="Leu-rich_rpt"/>
</dbReference>
<dbReference type="OrthoDB" id="6099413at2759"/>
<evidence type="ECO:0000259" key="4">
    <source>
        <dbReference type="SMART" id="SM00082"/>
    </source>
</evidence>
<dbReference type="STRING" id="7574.A0A2R2MJB8"/>
<accession>A0A2R2MJB8</accession>
<dbReference type="InterPro" id="IPR032675">
    <property type="entry name" value="LRR_dom_sf"/>
</dbReference>
<dbReference type="SMART" id="SM00369">
    <property type="entry name" value="LRR_TYP"/>
    <property type="match status" value="6"/>
</dbReference>
<feature type="domain" description="LRRCT" evidence="4">
    <location>
        <begin position="191"/>
        <end position="242"/>
    </location>
</feature>
<proteinExistence type="predicted"/>
<gene>
    <name evidence="6" type="primary">LOC106163924</name>
</gene>
<dbReference type="Proteomes" id="UP000085678">
    <property type="component" value="Unplaced"/>
</dbReference>
<keyword evidence="5" id="KW-1185">Reference proteome</keyword>
<reference evidence="6" key="1">
    <citation type="submission" date="2025-08" db="UniProtKB">
        <authorList>
            <consortium name="RefSeq"/>
        </authorList>
    </citation>
    <scope>IDENTIFICATION</scope>
    <source>
        <tissue evidence="6">Gonads</tissue>
    </source>
</reference>
<dbReference type="SUPFAM" id="SSF52058">
    <property type="entry name" value="L domain-like"/>
    <property type="match status" value="1"/>
</dbReference>
<evidence type="ECO:0000256" key="1">
    <source>
        <dbReference type="ARBA" id="ARBA00022614"/>
    </source>
</evidence>
<dbReference type="InterPro" id="IPR003591">
    <property type="entry name" value="Leu-rich_rpt_typical-subtyp"/>
</dbReference>
<dbReference type="GO" id="GO:0005886">
    <property type="term" value="C:plasma membrane"/>
    <property type="evidence" value="ECO:0007669"/>
    <property type="project" value="TreeGrafter"/>
</dbReference>
<dbReference type="InterPro" id="IPR000483">
    <property type="entry name" value="Cys-rich_flank_reg_C"/>
</dbReference>
<dbReference type="PROSITE" id="PS51450">
    <property type="entry name" value="LRR"/>
    <property type="match status" value="1"/>
</dbReference>
<dbReference type="KEGG" id="lak:106163924"/>
<feature type="domain" description="LRRCT" evidence="4">
    <location>
        <begin position="114"/>
        <end position="165"/>
    </location>
</feature>
<dbReference type="AlphaFoldDB" id="A0A2R2MJB8"/>
<dbReference type="PANTHER" id="PTHR24369">
    <property type="entry name" value="ANTIGEN BSP, PUTATIVE-RELATED"/>
    <property type="match status" value="1"/>
</dbReference>
<organism evidence="5 6">
    <name type="scientific">Lingula anatina</name>
    <name type="common">Brachiopod</name>
    <name type="synonym">Lingula unguis</name>
    <dbReference type="NCBI Taxonomy" id="7574"/>
    <lineage>
        <taxon>Eukaryota</taxon>
        <taxon>Metazoa</taxon>
        <taxon>Spiralia</taxon>
        <taxon>Lophotrochozoa</taxon>
        <taxon>Brachiopoda</taxon>
        <taxon>Linguliformea</taxon>
        <taxon>Lingulata</taxon>
        <taxon>Lingulida</taxon>
        <taxon>Linguloidea</taxon>
        <taxon>Lingulidae</taxon>
        <taxon>Lingula</taxon>
    </lineage>
</organism>
<name>A0A2R2MJB8_LINAN</name>
<dbReference type="RefSeq" id="XP_023930300.1">
    <property type="nucleotide sequence ID" value="XM_024074532.1"/>
</dbReference>
<evidence type="ECO:0000313" key="5">
    <source>
        <dbReference type="Proteomes" id="UP000085678"/>
    </source>
</evidence>
<dbReference type="InParanoid" id="A0A2R2MJB8"/>
<protein>
    <submittedName>
        <fullName evidence="6">Protein slit-like</fullName>
    </submittedName>
</protein>
<dbReference type="InterPro" id="IPR050541">
    <property type="entry name" value="LRR_TM_domain-containing"/>
</dbReference>
<dbReference type="SMART" id="SM00082">
    <property type="entry name" value="LRRCT"/>
    <property type="match status" value="2"/>
</dbReference>
<sequence length="242" mass="27476">MFDGLASLGGLELSSNEISAIDTGVFSSLINLKDLGLSNNHLTHLNDGMFDGLASLESISLYGNKVIMISDNAFVPLRNLATIDLDSNSLETLQYEVYYNPPFKNLTSLFISSNPWNCDCRLRWLLFDGLASLESISLYGNKMIMISDNAFVPLRNLATIDLDSNSLETLQYEVYYNPPFKNLTSLFISSNPWNCDCRLRWLRELVDLKPYLLLLPEFVKCVQPPYLQNLTWDILFPEDFVC</sequence>
<dbReference type="PANTHER" id="PTHR24369:SF213">
    <property type="entry name" value="INSULIN LIKE GROWTH FACTOR BINDING PROTEIN ACID LABILE SUBUNIT"/>
    <property type="match status" value="1"/>
</dbReference>
<keyword evidence="1" id="KW-0433">Leucine-rich repeat</keyword>
<dbReference type="Pfam" id="PF13855">
    <property type="entry name" value="LRR_8"/>
    <property type="match status" value="2"/>
</dbReference>
<dbReference type="Gene3D" id="3.80.10.10">
    <property type="entry name" value="Ribonuclease Inhibitor"/>
    <property type="match status" value="3"/>
</dbReference>